<proteinExistence type="predicted"/>
<dbReference type="AlphaFoldDB" id="A0A7M2Z191"/>
<dbReference type="EMBL" id="QQZY01000001">
    <property type="protein sequence ID" value="RDI76060.1"/>
    <property type="molecule type" value="Genomic_DNA"/>
</dbReference>
<comment type="caution">
    <text evidence="1">The sequence shown here is derived from an EMBL/GenBank/DDBJ whole genome shotgun (WGS) entry which is preliminary data.</text>
</comment>
<evidence type="ECO:0008006" key="3">
    <source>
        <dbReference type="Google" id="ProtNLM"/>
    </source>
</evidence>
<dbReference type="Gene3D" id="3.30.70.2330">
    <property type="match status" value="1"/>
</dbReference>
<dbReference type="Proteomes" id="UP000254134">
    <property type="component" value="Unassembled WGS sequence"/>
</dbReference>
<name>A0A7M2Z191_9ACTN</name>
<protein>
    <recommendedName>
        <fullName evidence="3">HIRAN domain-containing protein</fullName>
    </recommendedName>
</protein>
<keyword evidence="2" id="KW-1185">Reference proteome</keyword>
<dbReference type="OrthoDB" id="9812156at2"/>
<reference evidence="1 2" key="1">
    <citation type="submission" date="2018-07" db="EMBL/GenBank/DDBJ databases">
        <title>High-quality-draft genome sequence of Gaiella occulta.</title>
        <authorList>
            <person name="Severino R."/>
            <person name="Froufe H.J.C."/>
            <person name="Rainey F.A."/>
            <person name="Barroso C."/>
            <person name="Albuquerque L."/>
            <person name="Lobo-Da-Cunha A."/>
            <person name="Da Costa M.S."/>
            <person name="Egas C."/>
        </authorList>
    </citation>
    <scope>NUCLEOTIDE SEQUENCE [LARGE SCALE GENOMIC DNA]</scope>
    <source>
        <strain evidence="1 2">F2-233</strain>
    </source>
</reference>
<dbReference type="RefSeq" id="WP_147281159.1">
    <property type="nucleotide sequence ID" value="NZ_QQZY01000001.1"/>
</dbReference>
<evidence type="ECO:0000313" key="2">
    <source>
        <dbReference type="Proteomes" id="UP000254134"/>
    </source>
</evidence>
<reference evidence="2" key="2">
    <citation type="journal article" date="2019" name="MicrobiologyOpen">
        <title>High-quality draft genome sequence of Gaiella occulta isolated from a 150 meter deep mineral water borehole and comparison with the genome sequences of other deep-branching lineages of the phylum Actinobacteria.</title>
        <authorList>
            <person name="Severino R."/>
            <person name="Froufe H.J.C."/>
            <person name="Barroso C."/>
            <person name="Albuquerque L."/>
            <person name="Lobo-da-Cunha A."/>
            <person name="da Costa M.S."/>
            <person name="Egas C."/>
        </authorList>
    </citation>
    <scope>NUCLEOTIDE SEQUENCE [LARGE SCALE GENOMIC DNA]</scope>
    <source>
        <strain evidence="2">F2-233</strain>
    </source>
</reference>
<accession>A0A7M2Z191</accession>
<sequence length="146" mass="15789">MTVHAGGLVEVVGESHRQDVLKRLAGRTVGSATFLDDLSGRARKIAEEKRDGRWFRAALIHEKANEYDLNAISVWADGVGLVGYLSRDDAAEYQPMFAALRRHGCETASCPAFLIGGEPGKPSYGVMLCLSSPERIVSDLTDTPLG</sequence>
<evidence type="ECO:0000313" key="1">
    <source>
        <dbReference type="EMBL" id="RDI76060.1"/>
    </source>
</evidence>
<organism evidence="1 2">
    <name type="scientific">Gaiella occulta</name>
    <dbReference type="NCBI Taxonomy" id="1002870"/>
    <lineage>
        <taxon>Bacteria</taxon>
        <taxon>Bacillati</taxon>
        <taxon>Actinomycetota</taxon>
        <taxon>Thermoleophilia</taxon>
        <taxon>Gaiellales</taxon>
        <taxon>Gaiellaceae</taxon>
        <taxon>Gaiella</taxon>
    </lineage>
</organism>
<gene>
    <name evidence="1" type="ORF">Gocc_0479</name>
</gene>